<organism evidence="2 3">
    <name type="scientific">Pedobacter cryoconitis</name>
    <dbReference type="NCBI Taxonomy" id="188932"/>
    <lineage>
        <taxon>Bacteria</taxon>
        <taxon>Pseudomonadati</taxon>
        <taxon>Bacteroidota</taxon>
        <taxon>Sphingobacteriia</taxon>
        <taxon>Sphingobacteriales</taxon>
        <taxon>Sphingobacteriaceae</taxon>
        <taxon>Pedobacter</taxon>
    </lineage>
</organism>
<feature type="transmembrane region" description="Helical" evidence="1">
    <location>
        <begin position="36"/>
        <end position="57"/>
    </location>
</feature>
<keyword evidence="3" id="KW-1185">Reference proteome</keyword>
<keyword evidence="1" id="KW-0472">Membrane</keyword>
<dbReference type="PATRIC" id="fig|188932.3.peg.4252"/>
<dbReference type="KEGG" id="pcm:AY601_4096"/>
<evidence type="ECO:0000313" key="2">
    <source>
        <dbReference type="EMBL" id="AMQ00947.1"/>
    </source>
</evidence>
<proteinExistence type="predicted"/>
<dbReference type="Proteomes" id="UP000071561">
    <property type="component" value="Chromosome"/>
</dbReference>
<dbReference type="EMBL" id="CP014504">
    <property type="protein sequence ID" value="AMQ00947.1"/>
    <property type="molecule type" value="Genomic_DNA"/>
</dbReference>
<evidence type="ECO:0000313" key="3">
    <source>
        <dbReference type="Proteomes" id="UP000071561"/>
    </source>
</evidence>
<dbReference type="AlphaFoldDB" id="A0A127VI08"/>
<sequence length="208" mass="23774">MIMGILAVISFCSLILIVFPAFIPHLDLSTSKTANIGSTLGGVIGPIVSMFSAYLIYEALMAQQEGNRDQRIKGDSDIIFLLLNQLEKEYNAFELDKGSGKIFAYDAIASYANQTKVYANNELTYNSFIDSLSTNRFMYIVRSFMMIRERVALSNFSYEMESMFIKKLEIYYRSRFKFPVKHILDGFGDLSDDVINEIKDFQIKNDVF</sequence>
<keyword evidence="1" id="KW-0812">Transmembrane</keyword>
<reference evidence="2 3" key="1">
    <citation type="submission" date="2016-03" db="EMBL/GenBank/DDBJ databases">
        <title>Complete genome sequence of Pedobacter cryoconitis PAMC 27485.</title>
        <authorList>
            <person name="Lee J."/>
            <person name="Kim O.-S."/>
        </authorList>
    </citation>
    <scope>NUCLEOTIDE SEQUENCE [LARGE SCALE GENOMIC DNA]</scope>
    <source>
        <strain evidence="2 3">PAMC 27485</strain>
    </source>
</reference>
<gene>
    <name evidence="2" type="ORF">AY601_4096</name>
</gene>
<keyword evidence="1" id="KW-1133">Transmembrane helix</keyword>
<protein>
    <recommendedName>
        <fullName evidence="4">Phage abortive infection protein</fullName>
    </recommendedName>
</protein>
<evidence type="ECO:0008006" key="4">
    <source>
        <dbReference type="Google" id="ProtNLM"/>
    </source>
</evidence>
<evidence type="ECO:0000256" key="1">
    <source>
        <dbReference type="SAM" id="Phobius"/>
    </source>
</evidence>
<name>A0A127VI08_9SPHI</name>
<accession>A0A127VI08</accession>